<dbReference type="STRING" id="515619.EUBREC_1202"/>
<evidence type="ECO:0000313" key="2">
    <source>
        <dbReference type="Proteomes" id="UP000001477"/>
    </source>
</evidence>
<dbReference type="EMBL" id="CP001107">
    <property type="protein sequence ID" value="ACR74962.1"/>
    <property type="molecule type" value="Genomic_DNA"/>
</dbReference>
<name>C4ZHF0_AGARV</name>
<evidence type="ECO:0000313" key="1">
    <source>
        <dbReference type="EMBL" id="ACR74962.1"/>
    </source>
</evidence>
<gene>
    <name evidence="1" type="ordered locus">EUBREC_1202</name>
</gene>
<dbReference type="PaxDb" id="515619-EUBREC_1202"/>
<protein>
    <submittedName>
        <fullName evidence="1">Uncharacterized protein</fullName>
    </submittedName>
</protein>
<accession>C4ZHF0</accession>
<dbReference type="HOGENOM" id="CLU_3233768_0_0_9"/>
<reference evidence="1 2" key="1">
    <citation type="journal article" date="2009" name="Proc. Natl. Acad. Sci. U.S.A.">
        <title>Characterizing a model human gut microbiota composed of members of its two dominant bacterial phyla.</title>
        <authorList>
            <person name="Mahowald M.A."/>
            <person name="Rey F.E."/>
            <person name="Seedorf H."/>
            <person name="Turnbaugh P.J."/>
            <person name="Fulton R.S."/>
            <person name="Wollam A."/>
            <person name="Shah N."/>
            <person name="Wang C."/>
            <person name="Magrini V."/>
            <person name="Wilson R.K."/>
            <person name="Cantarel B.L."/>
            <person name="Coutinho P.M."/>
            <person name="Henrissat B."/>
            <person name="Crock L.W."/>
            <person name="Russell A."/>
            <person name="Verberkmoes N.C."/>
            <person name="Hettich R.L."/>
            <person name="Gordon J.I."/>
        </authorList>
    </citation>
    <scope>NUCLEOTIDE SEQUENCE [LARGE SCALE GENOMIC DNA]</scope>
    <source>
        <strain evidence="2">ATCC 33656 / DSM 3377 / JCM 17463 / KCTC 5835 / LMG 30912 / VPI 0990</strain>
    </source>
</reference>
<dbReference type="KEGG" id="ere:EUBREC_1202"/>
<dbReference type="Proteomes" id="UP000001477">
    <property type="component" value="Chromosome"/>
</dbReference>
<proteinExistence type="predicted"/>
<dbReference type="AlphaFoldDB" id="C4ZHF0"/>
<sequence length="43" mass="5330">MFRNRTKITKQRVERGSKNRYYMISSKRCSKIKHKNNNITKER</sequence>
<organism evidence="1 2">
    <name type="scientific">Agathobacter rectalis (strain ATCC 33656 / DSM 3377 / JCM 17463 / KCTC 5835 / VPI 0990)</name>
    <name type="common">Eubacterium rectale</name>
    <dbReference type="NCBI Taxonomy" id="515619"/>
    <lineage>
        <taxon>Bacteria</taxon>
        <taxon>Bacillati</taxon>
        <taxon>Bacillota</taxon>
        <taxon>Clostridia</taxon>
        <taxon>Lachnospirales</taxon>
        <taxon>Lachnospiraceae</taxon>
        <taxon>Agathobacter</taxon>
    </lineage>
</organism>